<dbReference type="EMBL" id="CMVM020000020">
    <property type="status" value="NOT_ANNOTATED_CDS"/>
    <property type="molecule type" value="Genomic_DNA"/>
</dbReference>
<comment type="subcellular location">
    <subcellularLocation>
        <location evidence="1">Membrane</location>
        <topology evidence="1">Multi-pass membrane protein</topology>
    </subcellularLocation>
</comment>
<dbReference type="EnsemblMetazoa" id="OVOC614.1">
    <property type="protein sequence ID" value="OVOC614.1"/>
    <property type="gene ID" value="WBGene00237423"/>
</dbReference>
<evidence type="ECO:0000256" key="4">
    <source>
        <dbReference type="ARBA" id="ARBA00022989"/>
    </source>
</evidence>
<evidence type="ECO:0000256" key="6">
    <source>
        <dbReference type="SAM" id="Phobius"/>
    </source>
</evidence>
<feature type="transmembrane region" description="Helical" evidence="6">
    <location>
        <begin position="111"/>
        <end position="130"/>
    </location>
</feature>
<evidence type="ECO:0000256" key="3">
    <source>
        <dbReference type="ARBA" id="ARBA00022692"/>
    </source>
</evidence>
<organism evidence="7 8">
    <name type="scientific">Onchocerca volvulus</name>
    <dbReference type="NCBI Taxonomy" id="6282"/>
    <lineage>
        <taxon>Eukaryota</taxon>
        <taxon>Metazoa</taxon>
        <taxon>Ecdysozoa</taxon>
        <taxon>Nematoda</taxon>
        <taxon>Chromadorea</taxon>
        <taxon>Rhabditida</taxon>
        <taxon>Spirurina</taxon>
        <taxon>Spiruromorpha</taxon>
        <taxon>Filarioidea</taxon>
        <taxon>Onchocercidae</taxon>
        <taxon>Onchocerca</taxon>
    </lineage>
</organism>
<dbReference type="Proteomes" id="UP000024404">
    <property type="component" value="Unassembled WGS sequence"/>
</dbReference>
<evidence type="ECO:0000256" key="2">
    <source>
        <dbReference type="ARBA" id="ARBA00005308"/>
    </source>
</evidence>
<evidence type="ECO:0000256" key="1">
    <source>
        <dbReference type="ARBA" id="ARBA00004141"/>
    </source>
</evidence>
<sequence>MFGTVRGVSLGLGKINLRALDSKSQNRDSYVKRKRKRRKVPRKSLIKRLYIEKILRFSGRFKSITTAAVGGLMVQRPTATIIRQNFYHRNYRYHQINESELSTLWVAWRSIVFGLFIIAVGILMTVLGYFDVYLSQGTLRSGNGSIDKVILHGWNTSSDRITLRNRYNKIDKIFTIWAMRYFFKSLQYIGPVAMGIGTFILIIACVITFESRDKSKQAFNNIGEVDSLKEKSLLQRIIVQKPMTSKKCLPMTNKEICEWTPRYKAFPLSRHDSSPIMDKWRKYRSTPCIPQMLLDTIDNRKLCWRYLDNYYCGTFDTENDLELDACDHGRTCTFTSAKCSHISPRQNVTVELHNPPPLLLSSAIRSSPLRISPIASQQNQSSLHSFFNFKRTSDLACNEHNSSNILISIDPTATAPVTDTVDSAFDITRDSRTVREEFQRHAPLASLDIEFGTSSSSSSSNVKVSNIDSFLTV</sequence>
<keyword evidence="8" id="KW-1185">Reference proteome</keyword>
<protein>
    <submittedName>
        <fullName evidence="7">Uncharacterized protein</fullName>
    </submittedName>
</protein>
<reference evidence="8" key="1">
    <citation type="submission" date="2013-10" db="EMBL/GenBank/DDBJ databases">
        <title>Genome sequencing of Onchocerca volvulus.</title>
        <authorList>
            <person name="Cotton J."/>
            <person name="Tsai J."/>
            <person name="Stanley E."/>
            <person name="Tracey A."/>
            <person name="Holroyd N."/>
            <person name="Lustigman S."/>
            <person name="Berriman M."/>
        </authorList>
    </citation>
    <scope>NUCLEOTIDE SEQUENCE</scope>
</reference>
<dbReference type="AlphaFoldDB" id="A0A8R1TVN5"/>
<proteinExistence type="inferred from homology"/>
<evidence type="ECO:0000313" key="8">
    <source>
        <dbReference type="Proteomes" id="UP000024404"/>
    </source>
</evidence>
<dbReference type="InterPro" id="IPR018787">
    <property type="entry name" value="DUF2371_TMEM200"/>
</dbReference>
<keyword evidence="3 6" id="KW-0812">Transmembrane</keyword>
<dbReference type="Pfam" id="PF10177">
    <property type="entry name" value="DUF2371"/>
    <property type="match status" value="1"/>
</dbReference>
<dbReference type="GO" id="GO:0016020">
    <property type="term" value="C:membrane"/>
    <property type="evidence" value="ECO:0007669"/>
    <property type="project" value="UniProtKB-SubCell"/>
</dbReference>
<name>A0A8R1TVN5_ONCVO</name>
<evidence type="ECO:0000256" key="5">
    <source>
        <dbReference type="ARBA" id="ARBA00023136"/>
    </source>
</evidence>
<reference evidence="7" key="2">
    <citation type="submission" date="2022-06" db="UniProtKB">
        <authorList>
            <consortium name="EnsemblMetazoa"/>
        </authorList>
    </citation>
    <scope>IDENTIFICATION</scope>
</reference>
<evidence type="ECO:0000313" key="7">
    <source>
        <dbReference type="EnsemblMetazoa" id="OVOC614.1"/>
    </source>
</evidence>
<feature type="transmembrane region" description="Helical" evidence="6">
    <location>
        <begin position="188"/>
        <end position="209"/>
    </location>
</feature>
<keyword evidence="4 6" id="KW-1133">Transmembrane helix</keyword>
<dbReference type="PANTHER" id="PTHR31815:SF1">
    <property type="entry name" value="TRANSMEMBRANE PROTEIN 200C"/>
    <property type="match status" value="1"/>
</dbReference>
<accession>A0A8R1TVN5</accession>
<keyword evidence="5 6" id="KW-0472">Membrane</keyword>
<comment type="similarity">
    <text evidence="2">Belongs to the TMEM200 family.</text>
</comment>
<dbReference type="PANTHER" id="PTHR31815">
    <property type="entry name" value="AGAP005329-PA"/>
    <property type="match status" value="1"/>
</dbReference>